<organism evidence="6 7">
    <name type="scientific">Novipirellula aureliae</name>
    <dbReference type="NCBI Taxonomy" id="2527966"/>
    <lineage>
        <taxon>Bacteria</taxon>
        <taxon>Pseudomonadati</taxon>
        <taxon>Planctomycetota</taxon>
        <taxon>Planctomycetia</taxon>
        <taxon>Pirellulales</taxon>
        <taxon>Pirellulaceae</taxon>
        <taxon>Novipirellula</taxon>
    </lineage>
</organism>
<dbReference type="SMART" id="SM00382">
    <property type="entry name" value="AAA"/>
    <property type="match status" value="1"/>
</dbReference>
<keyword evidence="2" id="KW-0547">Nucleotide-binding</keyword>
<dbReference type="PROSITE" id="PS50893">
    <property type="entry name" value="ABC_TRANSPORTER_2"/>
    <property type="match status" value="1"/>
</dbReference>
<dbReference type="GO" id="GO:0005524">
    <property type="term" value="F:ATP binding"/>
    <property type="evidence" value="ECO:0007669"/>
    <property type="project" value="UniProtKB-KW"/>
</dbReference>
<feature type="transmembrane region" description="Helical" evidence="4">
    <location>
        <begin position="752"/>
        <end position="775"/>
    </location>
</feature>
<dbReference type="OrthoDB" id="285440at2"/>
<dbReference type="PANTHER" id="PTHR24220">
    <property type="entry name" value="IMPORT ATP-BINDING PROTEIN"/>
    <property type="match status" value="1"/>
</dbReference>
<evidence type="ECO:0000256" key="1">
    <source>
        <dbReference type="ARBA" id="ARBA00022448"/>
    </source>
</evidence>
<dbReference type="InterPro" id="IPR027417">
    <property type="entry name" value="P-loop_NTPase"/>
</dbReference>
<dbReference type="Pfam" id="PF00005">
    <property type="entry name" value="ABC_tran"/>
    <property type="match status" value="1"/>
</dbReference>
<keyword evidence="7" id="KW-1185">Reference proteome</keyword>
<evidence type="ECO:0000313" key="6">
    <source>
        <dbReference type="EMBL" id="TWU37478.1"/>
    </source>
</evidence>
<gene>
    <name evidence="6" type="ORF">Q31b_42660</name>
</gene>
<dbReference type="EMBL" id="SJPY01000007">
    <property type="protein sequence ID" value="TWU37478.1"/>
    <property type="molecule type" value="Genomic_DNA"/>
</dbReference>
<feature type="transmembrane region" description="Helical" evidence="4">
    <location>
        <begin position="520"/>
        <end position="545"/>
    </location>
</feature>
<dbReference type="Gene3D" id="3.40.50.300">
    <property type="entry name" value="P-loop containing nucleotide triphosphate hydrolases"/>
    <property type="match status" value="1"/>
</dbReference>
<reference evidence="6 7" key="1">
    <citation type="submission" date="2019-02" db="EMBL/GenBank/DDBJ databases">
        <title>Deep-cultivation of Planctomycetes and their phenomic and genomic characterization uncovers novel biology.</title>
        <authorList>
            <person name="Wiegand S."/>
            <person name="Jogler M."/>
            <person name="Boedeker C."/>
            <person name="Pinto D."/>
            <person name="Vollmers J."/>
            <person name="Rivas-Marin E."/>
            <person name="Kohn T."/>
            <person name="Peeters S.H."/>
            <person name="Heuer A."/>
            <person name="Rast P."/>
            <person name="Oberbeckmann S."/>
            <person name="Bunk B."/>
            <person name="Jeske O."/>
            <person name="Meyerdierks A."/>
            <person name="Storesund J.E."/>
            <person name="Kallscheuer N."/>
            <person name="Luecker S."/>
            <person name="Lage O.M."/>
            <person name="Pohl T."/>
            <person name="Merkel B.J."/>
            <person name="Hornburger P."/>
            <person name="Mueller R.-W."/>
            <person name="Bruemmer F."/>
            <person name="Labrenz M."/>
            <person name="Spormann A.M."/>
            <person name="Op Den Camp H."/>
            <person name="Overmann J."/>
            <person name="Amann R."/>
            <person name="Jetten M.S.M."/>
            <person name="Mascher T."/>
            <person name="Medema M.H."/>
            <person name="Devos D.P."/>
            <person name="Kaster A.-K."/>
            <person name="Ovreas L."/>
            <person name="Rohde M."/>
            <person name="Galperin M.Y."/>
            <person name="Jogler C."/>
        </authorList>
    </citation>
    <scope>NUCLEOTIDE SEQUENCE [LARGE SCALE GENOMIC DNA]</scope>
    <source>
        <strain evidence="6 7">Q31b</strain>
    </source>
</reference>
<dbReference type="GO" id="GO:0022857">
    <property type="term" value="F:transmembrane transporter activity"/>
    <property type="evidence" value="ECO:0007669"/>
    <property type="project" value="TreeGrafter"/>
</dbReference>
<dbReference type="AlphaFoldDB" id="A0A5C6DL28"/>
<dbReference type="RefSeq" id="WP_146601472.1">
    <property type="nucleotide sequence ID" value="NZ_SJPY01000007.1"/>
</dbReference>
<protein>
    <submittedName>
        <fullName evidence="6">ABC transporter ATP-binding/permease protein</fullName>
        <ecNumber evidence="6">3.6.3.-</ecNumber>
    </submittedName>
</protein>
<dbReference type="GO" id="GO:0016887">
    <property type="term" value="F:ATP hydrolysis activity"/>
    <property type="evidence" value="ECO:0007669"/>
    <property type="project" value="InterPro"/>
</dbReference>
<dbReference type="CDD" id="cd03225">
    <property type="entry name" value="ABC_cobalt_CbiO_domain1"/>
    <property type="match status" value="1"/>
</dbReference>
<dbReference type="InterPro" id="IPR015854">
    <property type="entry name" value="ABC_transpr_LolD-like"/>
</dbReference>
<dbReference type="Proteomes" id="UP000315471">
    <property type="component" value="Unassembled WGS sequence"/>
</dbReference>
<feature type="transmembrane region" description="Helical" evidence="4">
    <location>
        <begin position="583"/>
        <end position="605"/>
    </location>
</feature>
<keyword evidence="4" id="KW-0812">Transmembrane</keyword>
<keyword evidence="1" id="KW-0813">Transport</keyword>
<dbReference type="GO" id="GO:0005886">
    <property type="term" value="C:plasma membrane"/>
    <property type="evidence" value="ECO:0007669"/>
    <property type="project" value="TreeGrafter"/>
</dbReference>
<keyword evidence="4" id="KW-0472">Membrane</keyword>
<dbReference type="InterPro" id="IPR003593">
    <property type="entry name" value="AAA+_ATPase"/>
</dbReference>
<keyword evidence="3 6" id="KW-0067">ATP-binding</keyword>
<dbReference type="InterPro" id="IPR003439">
    <property type="entry name" value="ABC_transporter-like_ATP-bd"/>
</dbReference>
<feature type="domain" description="ABC transporter" evidence="5">
    <location>
        <begin position="167"/>
        <end position="394"/>
    </location>
</feature>
<proteinExistence type="predicted"/>
<feature type="transmembrane region" description="Helical" evidence="4">
    <location>
        <begin position="612"/>
        <end position="633"/>
    </location>
</feature>
<dbReference type="InterPro" id="IPR015856">
    <property type="entry name" value="ABC_transpr_CbiO/EcfA_su"/>
</dbReference>
<feature type="transmembrane region" description="Helical" evidence="4">
    <location>
        <begin position="446"/>
        <end position="465"/>
    </location>
</feature>
<keyword evidence="6" id="KW-0378">Hydrolase</keyword>
<evidence type="ECO:0000256" key="2">
    <source>
        <dbReference type="ARBA" id="ARBA00022741"/>
    </source>
</evidence>
<evidence type="ECO:0000259" key="5">
    <source>
        <dbReference type="PROSITE" id="PS50893"/>
    </source>
</evidence>
<sequence precursor="true">MNSVKPHERCRMCRGGIVQDGHCLQCSYPQVQAEDAGLPPWPTESGRSIGAGSAWHASYLNTHPGQPWQLHIREGESKKVCAKEINYNGVLDDDTCLFLWCPPDQQALYVRMLAPEHSEDDWITIRGEVTHAGKLSPGDLLTIGSYPWVFHAYSYGNGFGLEAGNPLVGSSVELREVTLGQRLNVPALRFTSGQFVGIIGSSGSGKSTLIREIAETRVGRGIVLIDGQSRDDGDDPAMSKIAYVPQKDVVHEDLTVGQQTIDYVRLVNPEIRSDRIDESLRVVGLRNLSGRYPSQLSGGQLRRTRLAAAFARSPGVLLLDEPDSGLDPKTALDIRRLLRTFSLLGATVITVTHHRHGMDHFDRVLTLDRGRIIADSLPDGPLPDTTSSGKQQRASRLRQFAQIFRREWTQFAQRKFFTGELHPFGDRLVNWLPQSIRQLRIAVPQWILVGLVIPILFAISIGLALPTETPQEKLHPHLAGFLCVLSVIWMAASHSHLALTTNWHRIEYERQQGLRAYPFLAAKSTFLFLVTVIQTSLFFGVFWFIRHGWLQQPMFYGSSDDTPGVGTVSLGDTPFKNLDVGNWQVFATLIAVGLAASQLGLMISAIAKWRTLVAASILPLVMMVQILFSAFVIQAEVSDQNVEKTYAGFWWQNRCEGIEGCPSTLVRFEPKTGLICEECSSAAPGGNRKPLSEKDIDYRLEENTKTPLRFATIASYGTLTRYADISLRPIVKCLEDEEHQQKYGYAVLRRDAMIRLVLIAMLCHFVVVILSGGFAPRVIVRRLRVWVQAISSKPKAES</sequence>
<evidence type="ECO:0000313" key="7">
    <source>
        <dbReference type="Proteomes" id="UP000315471"/>
    </source>
</evidence>
<accession>A0A5C6DL28</accession>
<dbReference type="EC" id="3.6.3.-" evidence="6"/>
<keyword evidence="4" id="KW-1133">Transmembrane helix</keyword>
<name>A0A5C6DL28_9BACT</name>
<dbReference type="SUPFAM" id="SSF52540">
    <property type="entry name" value="P-loop containing nucleoside triphosphate hydrolases"/>
    <property type="match status" value="1"/>
</dbReference>
<evidence type="ECO:0000256" key="3">
    <source>
        <dbReference type="ARBA" id="ARBA00022840"/>
    </source>
</evidence>
<feature type="transmembrane region" description="Helical" evidence="4">
    <location>
        <begin position="477"/>
        <end position="499"/>
    </location>
</feature>
<comment type="caution">
    <text evidence="6">The sequence shown here is derived from an EMBL/GenBank/DDBJ whole genome shotgun (WGS) entry which is preliminary data.</text>
</comment>
<dbReference type="PANTHER" id="PTHR24220:SF612">
    <property type="entry name" value="FE(3+) IONS IMPORT ATP-BINDING PROTEIN FBPC"/>
    <property type="match status" value="1"/>
</dbReference>
<evidence type="ECO:0000256" key="4">
    <source>
        <dbReference type="SAM" id="Phobius"/>
    </source>
</evidence>